<accession>A0A9X0CZG8</accession>
<evidence type="ECO:0000313" key="1">
    <source>
        <dbReference type="EMBL" id="KAJ7381176.1"/>
    </source>
</evidence>
<proteinExistence type="predicted"/>
<comment type="caution">
    <text evidence="1">The sequence shown here is derived from an EMBL/GenBank/DDBJ whole genome shotgun (WGS) entry which is preliminary data.</text>
</comment>
<name>A0A9X0CZG8_9CNID</name>
<protein>
    <submittedName>
        <fullName evidence="1">Uncharacterized protein</fullName>
    </submittedName>
</protein>
<sequence>MLTAQEHQTIQHTAWVTINNKICSTARPGTPSHLTLALVVMDLLNLPGTPPQQQQQ</sequence>
<dbReference type="EMBL" id="MU826351">
    <property type="protein sequence ID" value="KAJ7381176.1"/>
    <property type="molecule type" value="Genomic_DNA"/>
</dbReference>
<keyword evidence="2" id="KW-1185">Reference proteome</keyword>
<organism evidence="1 2">
    <name type="scientific">Desmophyllum pertusum</name>
    <dbReference type="NCBI Taxonomy" id="174260"/>
    <lineage>
        <taxon>Eukaryota</taxon>
        <taxon>Metazoa</taxon>
        <taxon>Cnidaria</taxon>
        <taxon>Anthozoa</taxon>
        <taxon>Hexacorallia</taxon>
        <taxon>Scleractinia</taxon>
        <taxon>Caryophylliina</taxon>
        <taxon>Caryophylliidae</taxon>
        <taxon>Desmophyllum</taxon>
    </lineage>
</organism>
<dbReference type="Proteomes" id="UP001163046">
    <property type="component" value="Unassembled WGS sequence"/>
</dbReference>
<reference evidence="1" key="1">
    <citation type="submission" date="2023-01" db="EMBL/GenBank/DDBJ databases">
        <title>Genome assembly of the deep-sea coral Lophelia pertusa.</title>
        <authorList>
            <person name="Herrera S."/>
            <person name="Cordes E."/>
        </authorList>
    </citation>
    <scope>NUCLEOTIDE SEQUENCE</scope>
    <source>
        <strain evidence="1">USNM1676648</strain>
        <tissue evidence="1">Polyp</tissue>
    </source>
</reference>
<gene>
    <name evidence="1" type="ORF">OS493_004775</name>
</gene>
<evidence type="ECO:0000313" key="2">
    <source>
        <dbReference type="Proteomes" id="UP001163046"/>
    </source>
</evidence>
<dbReference type="AlphaFoldDB" id="A0A9X0CZG8"/>